<protein>
    <submittedName>
        <fullName evidence="2">Unsaturated rhamnogalacturonyl hydrolase</fullName>
        <ecNumber evidence="2">3.2.1.172</ecNumber>
    </submittedName>
</protein>
<dbReference type="InterPro" id="IPR008928">
    <property type="entry name" value="6-hairpin_glycosidase_sf"/>
</dbReference>
<dbReference type="InterPro" id="IPR052043">
    <property type="entry name" value="PolySaccharide_Degr_Enz"/>
</dbReference>
<dbReference type="EMBL" id="JALAXJ010000008">
    <property type="protein sequence ID" value="MCY9229648.1"/>
    <property type="molecule type" value="Genomic_DNA"/>
</dbReference>
<dbReference type="InterPro" id="IPR012341">
    <property type="entry name" value="6hp_glycosidase-like_sf"/>
</dbReference>
<reference evidence="2" key="1">
    <citation type="submission" date="2022-02" db="EMBL/GenBank/DDBJ databases">
        <title>Crop Bioprotection Bacillus Genome Sequencing.</title>
        <authorList>
            <person name="Dunlap C."/>
        </authorList>
    </citation>
    <scope>NUCLEOTIDE SEQUENCE</scope>
    <source>
        <strain evidence="2">T20C13</strain>
    </source>
</reference>
<dbReference type="EC" id="3.2.1.172" evidence="2"/>
<evidence type="ECO:0000256" key="1">
    <source>
        <dbReference type="ARBA" id="ARBA00022801"/>
    </source>
</evidence>
<keyword evidence="1 2" id="KW-0378">Hydrolase</keyword>
<dbReference type="InterPro" id="IPR010905">
    <property type="entry name" value="Glyco_hydro_88"/>
</dbReference>
<dbReference type="SUPFAM" id="SSF48208">
    <property type="entry name" value="Six-hairpin glycosidases"/>
    <property type="match status" value="1"/>
</dbReference>
<name>A0A9Q4EVC5_9BACI</name>
<dbReference type="PANTHER" id="PTHR33886">
    <property type="entry name" value="UNSATURATED RHAMNOGALACTURONAN HYDROLASE (EUROFUNG)"/>
    <property type="match status" value="1"/>
</dbReference>
<accession>A0A9Q4EVC5</accession>
<dbReference type="PANTHER" id="PTHR33886:SF8">
    <property type="entry name" value="UNSATURATED RHAMNOGALACTURONAN HYDROLASE (EUROFUNG)"/>
    <property type="match status" value="1"/>
</dbReference>
<keyword evidence="2" id="KW-0326">Glycosidase</keyword>
<comment type="caution">
    <text evidence="2">The sequence shown here is derived from an EMBL/GenBank/DDBJ whole genome shotgun (WGS) entry which is preliminary data.</text>
</comment>
<dbReference type="Proteomes" id="UP001066278">
    <property type="component" value="Unassembled WGS sequence"/>
</dbReference>
<dbReference type="RefSeq" id="WP_268285050.1">
    <property type="nucleotide sequence ID" value="NZ_JALAJJ010000037.1"/>
</dbReference>
<evidence type="ECO:0000313" key="3">
    <source>
        <dbReference type="Proteomes" id="UP001066278"/>
    </source>
</evidence>
<dbReference type="GO" id="GO:0005975">
    <property type="term" value="P:carbohydrate metabolic process"/>
    <property type="evidence" value="ECO:0007669"/>
    <property type="project" value="InterPro"/>
</dbReference>
<dbReference type="Pfam" id="PF07470">
    <property type="entry name" value="Glyco_hydro_88"/>
    <property type="match status" value="1"/>
</dbReference>
<gene>
    <name evidence="2" type="primary">rmgQ</name>
    <name evidence="2" type="synonym">yteR</name>
    <name evidence="2" type="ORF">MOE99_09735</name>
</gene>
<dbReference type="Gene3D" id="1.50.10.10">
    <property type="match status" value="1"/>
</dbReference>
<organism evidence="2 3">
    <name type="scientific">Bacillus inaquosorum</name>
    <dbReference type="NCBI Taxonomy" id="483913"/>
    <lineage>
        <taxon>Bacteria</taxon>
        <taxon>Bacillati</taxon>
        <taxon>Bacillota</taxon>
        <taxon>Bacilli</taxon>
        <taxon>Bacillales</taxon>
        <taxon>Bacillaceae</taxon>
        <taxon>Bacillus</taxon>
    </lineage>
</organism>
<evidence type="ECO:0000313" key="2">
    <source>
        <dbReference type="EMBL" id="MCY9229648.1"/>
    </source>
</evidence>
<dbReference type="AlphaFoldDB" id="A0A9Q4EVC5"/>
<proteinExistence type="predicted"/>
<dbReference type="GO" id="GO:0102211">
    <property type="term" value="F:unsaturated rhamnogalacturonyl hydrolase activity"/>
    <property type="evidence" value="ECO:0007669"/>
    <property type="project" value="UniProtKB-EC"/>
</dbReference>
<sequence>MGSMDQSIAVKSPLTYAEALAKTIMNTYTVEELPPANRWHYHQGVFLCGVLRLWEATGQKRYFEYAKAYADLLIDDYGNLLFRRDELDAIQAGLILFPLYEQTKDERYVNAAKRLRGLYGTLNRTSEQGFWHKDGYPYQMWLDGLYMGGPFALKYANLKQEPELFDQVVLQESLMRKHTKDSKTGLFYHAWDEAKKMPWANEETGCSPEFWARSIGWYVMSLADMIEELPKKHPNRHVWKKTLQDMIKSICRYQDKETGLWYQIVDKGDRSDNWLESSGSCLYMYAIAKGINKGYLDRAYETTLLKAYQGLIQHKTETAEDGAFLVKDICVGTSAGFYDYYVSRERSTNDLHGAGAFILAMTELETLFRSAEKR</sequence>